<evidence type="ECO:0000256" key="8">
    <source>
        <dbReference type="ARBA" id="ARBA00023136"/>
    </source>
</evidence>
<keyword evidence="3" id="KW-0813">Transport</keyword>
<dbReference type="PANTHER" id="PTHR13822:SF10">
    <property type="entry name" value="ATP SYNTHASE EPSILON CHAIN, CHLOROPLASTIC"/>
    <property type="match status" value="1"/>
</dbReference>
<dbReference type="SUPFAM" id="SSF51344">
    <property type="entry name" value="Epsilon subunit of F1F0-ATP synthase N-terminal domain"/>
    <property type="match status" value="1"/>
</dbReference>
<dbReference type="Gene3D" id="2.60.15.10">
    <property type="entry name" value="F0F1 ATP synthase delta/epsilon subunit, N-terminal"/>
    <property type="match status" value="1"/>
</dbReference>
<comment type="subcellular location">
    <subcellularLocation>
        <location evidence="1">Membrane</location>
        <topology evidence="1">Peripheral membrane protein</topology>
    </subcellularLocation>
</comment>
<keyword evidence="4 11" id="KW-0479">Metal-binding</keyword>
<dbReference type="Pfam" id="PF18044">
    <property type="entry name" value="zf-CCCH_4"/>
    <property type="match status" value="1"/>
</dbReference>
<organism evidence="14 15">
    <name type="scientific">Polarella glacialis</name>
    <name type="common">Dinoflagellate</name>
    <dbReference type="NCBI Taxonomy" id="89957"/>
    <lineage>
        <taxon>Eukaryota</taxon>
        <taxon>Sar</taxon>
        <taxon>Alveolata</taxon>
        <taxon>Dinophyceae</taxon>
        <taxon>Suessiales</taxon>
        <taxon>Suessiaceae</taxon>
        <taxon>Polarella</taxon>
    </lineage>
</organism>
<evidence type="ECO:0000256" key="12">
    <source>
        <dbReference type="SAM" id="MobiDB-lite"/>
    </source>
</evidence>
<feature type="compositionally biased region" description="Gly residues" evidence="12">
    <location>
        <begin position="315"/>
        <end position="335"/>
    </location>
</feature>
<evidence type="ECO:0000256" key="10">
    <source>
        <dbReference type="ARBA" id="ARBA00023310"/>
    </source>
</evidence>
<dbReference type="SUPFAM" id="SSF90229">
    <property type="entry name" value="CCCH zinc finger"/>
    <property type="match status" value="1"/>
</dbReference>
<dbReference type="GO" id="GO:0046933">
    <property type="term" value="F:proton-transporting ATP synthase activity, rotational mechanism"/>
    <property type="evidence" value="ECO:0007669"/>
    <property type="project" value="InterPro"/>
</dbReference>
<evidence type="ECO:0000256" key="2">
    <source>
        <dbReference type="ARBA" id="ARBA00005712"/>
    </source>
</evidence>
<comment type="caution">
    <text evidence="14">The sequence shown here is derived from an EMBL/GenBank/DDBJ whole genome shotgun (WGS) entry which is preliminary data.</text>
</comment>
<evidence type="ECO:0000313" key="14">
    <source>
        <dbReference type="EMBL" id="CAE8717057.1"/>
    </source>
</evidence>
<proteinExistence type="inferred from homology"/>
<evidence type="ECO:0000256" key="4">
    <source>
        <dbReference type="ARBA" id="ARBA00022723"/>
    </source>
</evidence>
<dbReference type="Proteomes" id="UP000626109">
    <property type="component" value="Unassembled WGS sequence"/>
</dbReference>
<dbReference type="Gene3D" id="4.10.1000.10">
    <property type="entry name" value="Zinc finger, CCCH-type"/>
    <property type="match status" value="1"/>
</dbReference>
<dbReference type="GO" id="GO:0045259">
    <property type="term" value="C:proton-transporting ATP synthase complex"/>
    <property type="evidence" value="ECO:0007669"/>
    <property type="project" value="UniProtKB-KW"/>
</dbReference>
<dbReference type="AlphaFoldDB" id="A0A813L0C2"/>
<dbReference type="CDD" id="cd12152">
    <property type="entry name" value="F1-ATPase_delta"/>
    <property type="match status" value="1"/>
</dbReference>
<evidence type="ECO:0000313" key="15">
    <source>
        <dbReference type="Proteomes" id="UP000626109"/>
    </source>
</evidence>
<dbReference type="SMART" id="SM00356">
    <property type="entry name" value="ZnF_C3H1"/>
    <property type="match status" value="1"/>
</dbReference>
<name>A0A813L0C2_POLGL</name>
<comment type="similarity">
    <text evidence="2">Belongs to the ATPase epsilon chain family.</text>
</comment>
<evidence type="ECO:0000256" key="9">
    <source>
        <dbReference type="ARBA" id="ARBA00023196"/>
    </source>
</evidence>
<dbReference type="Pfam" id="PF02823">
    <property type="entry name" value="ATP-synt_DE_N"/>
    <property type="match status" value="1"/>
</dbReference>
<sequence>MVTLTGATRHGISPRPHYSASLHRLYFGRSSQLLLAVLVAVTLSGHSHWGPGSLSFAGPRHRPPVTGQAAARAVAQKATSDGASDASEAETVDRMMLKVLTPEGLALQTVVSELSLPGLEGRLGILRGHAHMIAPVAFGLLRYKRQGKWLPVVLHGGFASVENNVVTILSSMCERGSSIPSAEESKQLLDTSTTKLTQTLSRVERLEATQEIRLAAARLQAAALLSKDRKAGGAPLNFQFANHEVTQDLLSKLRDGGSRQEEQDLLASLLDPKPYAPVPHQPKDEAPHQREDSHGGATVPNFGHGCIGGPPPLGGPGGGGPKPGGPIGGPCGGGPAAFPPPPGRGMGGMGGCGGCGGGGGGGGGGRNVCRQFQTGRCTYGDSCRFAHERA</sequence>
<evidence type="ECO:0000256" key="5">
    <source>
        <dbReference type="ARBA" id="ARBA00022771"/>
    </source>
</evidence>
<dbReference type="InterPro" id="IPR036855">
    <property type="entry name" value="Znf_CCCH_sf"/>
</dbReference>
<dbReference type="GO" id="GO:0008270">
    <property type="term" value="F:zinc ion binding"/>
    <property type="evidence" value="ECO:0007669"/>
    <property type="project" value="UniProtKB-KW"/>
</dbReference>
<keyword evidence="10" id="KW-0066">ATP synthesis</keyword>
<accession>A0A813L0C2</accession>
<dbReference type="InterPro" id="IPR020546">
    <property type="entry name" value="ATP_synth_F1_dsu/esu_N"/>
</dbReference>
<evidence type="ECO:0000256" key="7">
    <source>
        <dbReference type="ARBA" id="ARBA00023065"/>
    </source>
</evidence>
<dbReference type="PROSITE" id="PS50103">
    <property type="entry name" value="ZF_C3H1"/>
    <property type="match status" value="1"/>
</dbReference>
<dbReference type="InterPro" id="IPR041367">
    <property type="entry name" value="Znf-CCCH_4"/>
</dbReference>
<dbReference type="InterPro" id="IPR001469">
    <property type="entry name" value="ATP_synth_F1_dsu/esu"/>
</dbReference>
<dbReference type="HAMAP" id="MF_00530">
    <property type="entry name" value="ATP_synth_epsil_bac"/>
    <property type="match status" value="1"/>
</dbReference>
<feature type="compositionally biased region" description="Basic and acidic residues" evidence="12">
    <location>
        <begin position="281"/>
        <end position="294"/>
    </location>
</feature>
<dbReference type="InterPro" id="IPR000571">
    <property type="entry name" value="Znf_CCCH"/>
</dbReference>
<evidence type="ECO:0000259" key="13">
    <source>
        <dbReference type="PROSITE" id="PS50103"/>
    </source>
</evidence>
<keyword evidence="5 11" id="KW-0863">Zinc-finger</keyword>
<evidence type="ECO:0000256" key="1">
    <source>
        <dbReference type="ARBA" id="ARBA00004170"/>
    </source>
</evidence>
<gene>
    <name evidence="14" type="ORF">PGLA2088_LOCUS39367</name>
</gene>
<feature type="zinc finger region" description="C3H1-type" evidence="11">
    <location>
        <begin position="363"/>
        <end position="390"/>
    </location>
</feature>
<dbReference type="NCBIfam" id="TIGR01216">
    <property type="entry name" value="ATP_synt_epsi"/>
    <property type="match status" value="1"/>
</dbReference>
<feature type="region of interest" description="Disordered" evidence="12">
    <location>
        <begin position="271"/>
        <end position="342"/>
    </location>
</feature>
<evidence type="ECO:0000256" key="11">
    <source>
        <dbReference type="PROSITE-ProRule" id="PRU00723"/>
    </source>
</evidence>
<keyword evidence="6 11" id="KW-0862">Zinc</keyword>
<keyword evidence="8" id="KW-0472">Membrane</keyword>
<evidence type="ECO:0000256" key="3">
    <source>
        <dbReference type="ARBA" id="ARBA00022448"/>
    </source>
</evidence>
<keyword evidence="7" id="KW-0406">Ion transport</keyword>
<evidence type="ECO:0000256" key="6">
    <source>
        <dbReference type="ARBA" id="ARBA00022833"/>
    </source>
</evidence>
<reference evidence="14" key="1">
    <citation type="submission" date="2021-02" db="EMBL/GenBank/DDBJ databases">
        <authorList>
            <person name="Dougan E. K."/>
            <person name="Rhodes N."/>
            <person name="Thang M."/>
            <person name="Chan C."/>
        </authorList>
    </citation>
    <scope>NUCLEOTIDE SEQUENCE</scope>
</reference>
<dbReference type="EMBL" id="CAJNNW010033086">
    <property type="protein sequence ID" value="CAE8717057.1"/>
    <property type="molecule type" value="Genomic_DNA"/>
</dbReference>
<protein>
    <recommendedName>
        <fullName evidence="13">C3H1-type domain-containing protein</fullName>
    </recommendedName>
</protein>
<feature type="domain" description="C3H1-type" evidence="13">
    <location>
        <begin position="363"/>
        <end position="390"/>
    </location>
</feature>
<keyword evidence="9" id="KW-0139">CF(1)</keyword>
<dbReference type="PANTHER" id="PTHR13822">
    <property type="entry name" value="ATP SYNTHASE DELTA/EPSILON CHAIN"/>
    <property type="match status" value="1"/>
</dbReference>
<dbReference type="InterPro" id="IPR036771">
    <property type="entry name" value="ATPsynth_dsu/esu_N"/>
</dbReference>